<evidence type="ECO:0000259" key="2">
    <source>
        <dbReference type="PROSITE" id="PS50937"/>
    </source>
</evidence>
<dbReference type="Proteomes" id="UP001595833">
    <property type="component" value="Unassembled WGS sequence"/>
</dbReference>
<dbReference type="Pfam" id="PF13411">
    <property type="entry name" value="MerR_1"/>
    <property type="match status" value="1"/>
</dbReference>
<gene>
    <name evidence="3" type="ORF">ACFPFM_26940</name>
</gene>
<organism evidence="3 4">
    <name type="scientific">Saccharothrix xinjiangensis</name>
    <dbReference type="NCBI Taxonomy" id="204798"/>
    <lineage>
        <taxon>Bacteria</taxon>
        <taxon>Bacillati</taxon>
        <taxon>Actinomycetota</taxon>
        <taxon>Actinomycetes</taxon>
        <taxon>Pseudonocardiales</taxon>
        <taxon>Pseudonocardiaceae</taxon>
        <taxon>Saccharothrix</taxon>
    </lineage>
</organism>
<feature type="domain" description="HTH merR-type" evidence="2">
    <location>
        <begin position="1"/>
        <end position="69"/>
    </location>
</feature>
<dbReference type="PRINTS" id="PR00040">
    <property type="entry name" value="HTHMERR"/>
</dbReference>
<dbReference type="InterPro" id="IPR047057">
    <property type="entry name" value="MerR_fam"/>
</dbReference>
<dbReference type="Gene3D" id="1.10.1660.10">
    <property type="match status" value="1"/>
</dbReference>
<reference evidence="4" key="1">
    <citation type="journal article" date="2019" name="Int. J. Syst. Evol. Microbiol.">
        <title>The Global Catalogue of Microorganisms (GCM) 10K type strain sequencing project: providing services to taxonomists for standard genome sequencing and annotation.</title>
        <authorList>
            <consortium name="The Broad Institute Genomics Platform"/>
            <consortium name="The Broad Institute Genome Sequencing Center for Infectious Disease"/>
            <person name="Wu L."/>
            <person name="Ma J."/>
        </authorList>
    </citation>
    <scope>NUCLEOTIDE SEQUENCE [LARGE SCALE GENOMIC DNA]</scope>
    <source>
        <strain evidence="4">KCTC 12848</strain>
    </source>
</reference>
<comment type="caution">
    <text evidence="3">The sequence shown here is derived from an EMBL/GenBank/DDBJ whole genome shotgun (WGS) entry which is preliminary data.</text>
</comment>
<evidence type="ECO:0000313" key="3">
    <source>
        <dbReference type="EMBL" id="MFC5057366.1"/>
    </source>
</evidence>
<dbReference type="PROSITE" id="PS50937">
    <property type="entry name" value="HTH_MERR_2"/>
    <property type="match status" value="1"/>
</dbReference>
<evidence type="ECO:0000256" key="1">
    <source>
        <dbReference type="ARBA" id="ARBA00023125"/>
    </source>
</evidence>
<proteinExistence type="predicted"/>
<evidence type="ECO:0000313" key="4">
    <source>
        <dbReference type="Proteomes" id="UP001595833"/>
    </source>
</evidence>
<dbReference type="RefSeq" id="WP_344037107.1">
    <property type="nucleotide sequence ID" value="NZ_BAAAKE010000006.1"/>
</dbReference>
<dbReference type="SMART" id="SM00422">
    <property type="entry name" value="HTH_MERR"/>
    <property type="match status" value="1"/>
</dbReference>
<dbReference type="CDD" id="cd00592">
    <property type="entry name" value="HTH_MerR-like"/>
    <property type="match status" value="1"/>
</dbReference>
<dbReference type="SUPFAM" id="SSF46955">
    <property type="entry name" value="Putative DNA-binding domain"/>
    <property type="match status" value="1"/>
</dbReference>
<dbReference type="PANTHER" id="PTHR30204">
    <property type="entry name" value="REDOX-CYCLING DRUG-SENSING TRANSCRIPTIONAL ACTIVATOR SOXR"/>
    <property type="match status" value="1"/>
</dbReference>
<dbReference type="InterPro" id="IPR009061">
    <property type="entry name" value="DNA-bd_dom_put_sf"/>
</dbReference>
<sequence>MRIGELAALVGVSTRAVRHYHQRGLLDEPARQANGYREYGLRDVVVLARIRRLTELGLSLDEVRDALGNGRDLHEILVELDGDLAAQETRLRERRARLAGLIERTGPHADDAVAPELLALLDDLADRPPTPLADRERELLALMDTTATRADRDRVVAALRDRAADPAAARRDQELGERLTALADAEVDDPRVEALAADLSAALPAELLAGGDAGGPFAAAVLDTLGPAQAEVVRRVLRRAGTA</sequence>
<dbReference type="PANTHER" id="PTHR30204:SF93">
    <property type="entry name" value="HTH MERR-TYPE DOMAIN-CONTAINING PROTEIN"/>
    <property type="match status" value="1"/>
</dbReference>
<accession>A0ABV9Y4T5</accession>
<keyword evidence="1" id="KW-0238">DNA-binding</keyword>
<keyword evidence="4" id="KW-1185">Reference proteome</keyword>
<name>A0ABV9Y4T5_9PSEU</name>
<dbReference type="InterPro" id="IPR000551">
    <property type="entry name" value="MerR-type_HTH_dom"/>
</dbReference>
<protein>
    <submittedName>
        <fullName evidence="3">MerR family transcriptional regulator</fullName>
    </submittedName>
</protein>
<dbReference type="EMBL" id="JBHSJB010000027">
    <property type="protein sequence ID" value="MFC5057366.1"/>
    <property type="molecule type" value="Genomic_DNA"/>
</dbReference>